<evidence type="ECO:0000313" key="4">
    <source>
        <dbReference type="Proteomes" id="UP000187001"/>
    </source>
</evidence>
<sequence>MAVATYLAVVHLAVFIAAPASLAVADFVASCGIAIPHPSGWNRAMFGNSGSPVLHITVTGLVAILGYGLVIAGCAFYFGEHQDVRAQFDDAATVATGRRQDAASSSAATRRDTNTQILEGDGSRGE</sequence>
<accession>A0ABD6QT78</accession>
<feature type="transmembrane region" description="Helical" evidence="2">
    <location>
        <begin position="53"/>
        <end position="78"/>
    </location>
</feature>
<keyword evidence="2" id="KW-0812">Transmembrane</keyword>
<protein>
    <recommendedName>
        <fullName evidence="5">Integral membrane protein</fullName>
    </recommendedName>
</protein>
<proteinExistence type="predicted"/>
<organism evidence="3 4">
    <name type="scientific">Mycolicibacterium fortuitum</name>
    <name type="common">Mycobacterium fortuitum</name>
    <dbReference type="NCBI Taxonomy" id="1766"/>
    <lineage>
        <taxon>Bacteria</taxon>
        <taxon>Bacillati</taxon>
        <taxon>Actinomycetota</taxon>
        <taxon>Actinomycetes</taxon>
        <taxon>Mycobacteriales</taxon>
        <taxon>Mycobacteriaceae</taxon>
        <taxon>Mycolicibacterium</taxon>
    </lineage>
</organism>
<evidence type="ECO:0000256" key="2">
    <source>
        <dbReference type="SAM" id="Phobius"/>
    </source>
</evidence>
<comment type="caution">
    <text evidence="3">The sequence shown here is derived from an EMBL/GenBank/DDBJ whole genome shotgun (WGS) entry which is preliminary data.</text>
</comment>
<evidence type="ECO:0008006" key="5">
    <source>
        <dbReference type="Google" id="ProtNLM"/>
    </source>
</evidence>
<dbReference type="AlphaFoldDB" id="A0ABD6QT78"/>
<keyword evidence="2" id="KW-1133">Transmembrane helix</keyword>
<name>A0ABD6QT78_MYCFO</name>
<dbReference type="EMBL" id="MBER01000010">
    <property type="protein sequence ID" value="OMC52005.1"/>
    <property type="molecule type" value="Genomic_DNA"/>
</dbReference>
<reference evidence="3 4" key="1">
    <citation type="submission" date="2016-07" db="EMBL/GenBank/DDBJ databases">
        <authorList>
            <person name="Sutton G."/>
            <person name="Brinkac L."/>
            <person name="Sanka R."/>
            <person name="Adams M."/>
            <person name="Lau E."/>
            <person name="Kumar A."/>
            <person name="Macaden R."/>
        </authorList>
    </citation>
    <scope>NUCLEOTIDE SEQUENCE [LARGE SCALE GENOMIC DNA]</scope>
    <source>
        <strain evidence="3 4">GA-0871</strain>
    </source>
</reference>
<gene>
    <name evidence="3" type="ORF">A5742_17920</name>
</gene>
<dbReference type="Proteomes" id="UP000187001">
    <property type="component" value="Unassembled WGS sequence"/>
</dbReference>
<feature type="region of interest" description="Disordered" evidence="1">
    <location>
        <begin position="99"/>
        <end position="126"/>
    </location>
</feature>
<evidence type="ECO:0000256" key="1">
    <source>
        <dbReference type="SAM" id="MobiDB-lite"/>
    </source>
</evidence>
<evidence type="ECO:0000313" key="3">
    <source>
        <dbReference type="EMBL" id="OMC52005.1"/>
    </source>
</evidence>
<keyword evidence="2" id="KW-0472">Membrane</keyword>